<comment type="caution">
    <text evidence="2">The sequence shown here is derived from an EMBL/GenBank/DDBJ whole genome shotgun (WGS) entry which is preliminary data.</text>
</comment>
<dbReference type="Pfam" id="PF13432">
    <property type="entry name" value="TPR_16"/>
    <property type="match status" value="1"/>
</dbReference>
<keyword evidence="1" id="KW-0802">TPR repeat</keyword>
<dbReference type="InterPro" id="IPR011990">
    <property type="entry name" value="TPR-like_helical_dom_sf"/>
</dbReference>
<sequence length="865" mass="100168">MELKFTPIENLQKSIFKTPQNSTSLISSIRSANPVKCSQFLAYGFLHRSSRFNSRKLRAYFCSSFNSFPHENGVHKSIESNPSKHLLPLKVEFLDPTSLGIYPEPPNWPERDEIRRFTIEQKANNMGIQHSLRFIKRKQGWKLHSFIDNASEFAYSSVKNAISSLLFIIREIQNYTLIIREGFYSEDLMVVMSKIQQDMTLTFVWLFQHVFSKTPTLMVYVMLLLANFLFKGGNYSTSFDAIQQEFTQKVVTETVLVSDKESEKEEQEDQCPKVNGEVRLLKSIMDEASRIRGESICKALDYHIRQQLVSPLHVELEPDNYEVHFRTDLVYQMCIAEYPNNALLLAKYAEFLHLIVKDYDRAEECFKCAIEVDPQDVEAWGLYADFFWQVRNDHWRAQEMYLQAITSDSKKSFQTLKYANFLWSTGGEGTCFFTPTKNLQLSIFGTPQESPSLISSIRSANQVNCNQSLAYGYLHRSSRFSSRKLRAHCCSSFNVFPRENSVHKSIELNPSKQPLPSKVEFLDPTSLGICPEPSNWPERDEIRRFTIEQKANNMGIPHSLRLRKQRDKLDSFVDNASGFAYSSVKNAISSLVFIIREIQNYTLIIRESLYSEDLVDVMSKIQQDMTLTFVWLFQQVFSETPTLMVYVVLLLANFSVQSMAEKASFDVIQRQGFTQNVVTAIVLVSDKESEKEEQEDQCPKANDEVRLWEPMVEEASRIRGESVHDKALEYQIRQQLASPLHVEVEPDNHEVHFRTNLVYQMRIDEQPNNSLLLTNYAQFLHLVVKDYDRAEDYFKRAIEVEPQDAEALGLYADFLWKVRNDQWGAEEMYIQAVEADAKNPFQVSKYVNFLWSTGGEGTCFVFDES</sequence>
<evidence type="ECO:0000313" key="2">
    <source>
        <dbReference type="EMBL" id="KAH1055450.1"/>
    </source>
</evidence>
<name>A0A9D3ZPN8_9ROSI</name>
<dbReference type="Proteomes" id="UP000828251">
    <property type="component" value="Unassembled WGS sequence"/>
</dbReference>
<dbReference type="OrthoDB" id="1924189at2759"/>
<dbReference type="PANTHER" id="PTHR26312:SF176">
    <property type="entry name" value="TETRATRICOPEPTIDE-LIKE HELICAL DOMAIN-CONTAINING PROTEIN-RELATED"/>
    <property type="match status" value="1"/>
</dbReference>
<proteinExistence type="predicted"/>
<organism evidence="2 3">
    <name type="scientific">Gossypium stocksii</name>
    <dbReference type="NCBI Taxonomy" id="47602"/>
    <lineage>
        <taxon>Eukaryota</taxon>
        <taxon>Viridiplantae</taxon>
        <taxon>Streptophyta</taxon>
        <taxon>Embryophyta</taxon>
        <taxon>Tracheophyta</taxon>
        <taxon>Spermatophyta</taxon>
        <taxon>Magnoliopsida</taxon>
        <taxon>eudicotyledons</taxon>
        <taxon>Gunneridae</taxon>
        <taxon>Pentapetalae</taxon>
        <taxon>rosids</taxon>
        <taxon>malvids</taxon>
        <taxon>Malvales</taxon>
        <taxon>Malvaceae</taxon>
        <taxon>Malvoideae</taxon>
        <taxon>Gossypium</taxon>
    </lineage>
</organism>
<dbReference type="GO" id="GO:0006396">
    <property type="term" value="P:RNA processing"/>
    <property type="evidence" value="ECO:0007669"/>
    <property type="project" value="InterPro"/>
</dbReference>
<keyword evidence="3" id="KW-1185">Reference proteome</keyword>
<dbReference type="InterPro" id="IPR003107">
    <property type="entry name" value="HAT"/>
</dbReference>
<feature type="repeat" description="TPR" evidence="1">
    <location>
        <begin position="771"/>
        <end position="804"/>
    </location>
</feature>
<dbReference type="Gene3D" id="1.25.40.10">
    <property type="entry name" value="Tetratricopeptide repeat domain"/>
    <property type="match status" value="2"/>
</dbReference>
<dbReference type="EMBL" id="JAIQCV010000010">
    <property type="protein sequence ID" value="KAH1055450.1"/>
    <property type="molecule type" value="Genomic_DNA"/>
</dbReference>
<dbReference type="SMART" id="SM00386">
    <property type="entry name" value="HAT"/>
    <property type="match status" value="2"/>
</dbReference>
<dbReference type="AlphaFoldDB" id="A0A9D3ZPN8"/>
<dbReference type="InterPro" id="IPR019734">
    <property type="entry name" value="TPR_rpt"/>
</dbReference>
<dbReference type="PROSITE" id="PS50005">
    <property type="entry name" value="TPR"/>
    <property type="match status" value="1"/>
</dbReference>
<accession>A0A9D3ZPN8</accession>
<gene>
    <name evidence="2" type="ORF">J1N35_033515</name>
</gene>
<evidence type="ECO:0000313" key="3">
    <source>
        <dbReference type="Proteomes" id="UP000828251"/>
    </source>
</evidence>
<dbReference type="PANTHER" id="PTHR26312">
    <property type="entry name" value="TETRATRICOPEPTIDE REPEAT PROTEIN 5"/>
    <property type="match status" value="1"/>
</dbReference>
<dbReference type="SUPFAM" id="SSF48452">
    <property type="entry name" value="TPR-like"/>
    <property type="match status" value="1"/>
</dbReference>
<reference evidence="2 3" key="1">
    <citation type="journal article" date="2021" name="Plant Biotechnol. J.">
        <title>Multi-omics assisted identification of the key and species-specific regulatory components of drought-tolerant mechanisms in Gossypium stocksii.</title>
        <authorList>
            <person name="Yu D."/>
            <person name="Ke L."/>
            <person name="Zhang D."/>
            <person name="Wu Y."/>
            <person name="Sun Y."/>
            <person name="Mei J."/>
            <person name="Sun J."/>
            <person name="Sun Y."/>
        </authorList>
    </citation>
    <scope>NUCLEOTIDE SEQUENCE [LARGE SCALE GENOMIC DNA]</scope>
    <source>
        <strain evidence="3">cv. E1</strain>
        <tissue evidence="2">Leaf</tissue>
    </source>
</reference>
<protein>
    <submittedName>
        <fullName evidence="2">Uncharacterized protein</fullName>
    </submittedName>
</protein>
<evidence type="ECO:0000256" key="1">
    <source>
        <dbReference type="PROSITE-ProRule" id="PRU00339"/>
    </source>
</evidence>